<evidence type="ECO:0000313" key="2">
    <source>
        <dbReference type="EMBL" id="KAJ3053941.1"/>
    </source>
</evidence>
<dbReference type="Proteomes" id="UP001212841">
    <property type="component" value="Unassembled WGS sequence"/>
</dbReference>
<organism evidence="2 3">
    <name type="scientific">Rhizophlyctis rosea</name>
    <dbReference type="NCBI Taxonomy" id="64517"/>
    <lineage>
        <taxon>Eukaryota</taxon>
        <taxon>Fungi</taxon>
        <taxon>Fungi incertae sedis</taxon>
        <taxon>Chytridiomycota</taxon>
        <taxon>Chytridiomycota incertae sedis</taxon>
        <taxon>Chytridiomycetes</taxon>
        <taxon>Rhizophlyctidales</taxon>
        <taxon>Rhizophlyctidaceae</taxon>
        <taxon>Rhizophlyctis</taxon>
    </lineage>
</organism>
<feature type="transmembrane region" description="Helical" evidence="1">
    <location>
        <begin position="154"/>
        <end position="181"/>
    </location>
</feature>
<comment type="caution">
    <text evidence="2">The sequence shown here is derived from an EMBL/GenBank/DDBJ whole genome shotgun (WGS) entry which is preliminary data.</text>
</comment>
<keyword evidence="3" id="KW-1185">Reference proteome</keyword>
<gene>
    <name evidence="2" type="ORF">HK097_003014</name>
</gene>
<keyword evidence="1" id="KW-0812">Transmembrane</keyword>
<reference evidence="2" key="1">
    <citation type="submission" date="2020-05" db="EMBL/GenBank/DDBJ databases">
        <title>Phylogenomic resolution of chytrid fungi.</title>
        <authorList>
            <person name="Stajich J.E."/>
            <person name="Amses K."/>
            <person name="Simmons R."/>
            <person name="Seto K."/>
            <person name="Myers J."/>
            <person name="Bonds A."/>
            <person name="Quandt C.A."/>
            <person name="Barry K."/>
            <person name="Liu P."/>
            <person name="Grigoriev I."/>
            <person name="Longcore J.E."/>
            <person name="James T.Y."/>
        </authorList>
    </citation>
    <scope>NUCLEOTIDE SEQUENCE</scope>
    <source>
        <strain evidence="2">JEL0318</strain>
    </source>
</reference>
<keyword evidence="1" id="KW-0472">Membrane</keyword>
<accession>A0AAD5SG32</accession>
<name>A0AAD5SG32_9FUNG</name>
<evidence type="ECO:0000313" key="3">
    <source>
        <dbReference type="Proteomes" id="UP001212841"/>
    </source>
</evidence>
<evidence type="ECO:0000256" key="1">
    <source>
        <dbReference type="SAM" id="Phobius"/>
    </source>
</evidence>
<proteinExistence type="predicted"/>
<feature type="transmembrane region" description="Helical" evidence="1">
    <location>
        <begin position="20"/>
        <end position="50"/>
    </location>
</feature>
<keyword evidence="1" id="KW-1133">Transmembrane helix</keyword>
<sequence>MTRSWTAFWGNLGCALDGAILIFASFSLALTQIAVIGLVLIIIYAFYLACSGLQRHKGSQGYGIALGVLFVYGAALVGLLAWSWNQPDSIIHVIKDSQRFFSASDLQWSDIWSGRILVALMAFQGVLNIVYSMHSVVTKELKQESSDLHSFNEACCGSCVHVWAVMWFCIALGMGLLAIYAGTEFYKL</sequence>
<protein>
    <submittedName>
        <fullName evidence="2">Uncharacterized protein</fullName>
    </submittedName>
</protein>
<dbReference type="EMBL" id="JADGJD010000169">
    <property type="protein sequence ID" value="KAJ3053941.1"/>
    <property type="molecule type" value="Genomic_DNA"/>
</dbReference>
<feature type="transmembrane region" description="Helical" evidence="1">
    <location>
        <begin position="62"/>
        <end position="84"/>
    </location>
</feature>
<dbReference type="AlphaFoldDB" id="A0AAD5SG32"/>
<feature type="transmembrane region" description="Helical" evidence="1">
    <location>
        <begin position="112"/>
        <end position="133"/>
    </location>
</feature>